<name>A0ABP9RZT0_9MICC</name>
<dbReference type="RefSeq" id="WP_345447641.1">
    <property type="nucleotide sequence ID" value="NZ_BAABKK010000003.1"/>
</dbReference>
<keyword evidence="1" id="KW-1133">Transmembrane helix</keyword>
<gene>
    <name evidence="2" type="ORF">GCM10023346_04510</name>
</gene>
<evidence type="ECO:0000313" key="2">
    <source>
        <dbReference type="EMBL" id="GAA5189583.1"/>
    </source>
</evidence>
<reference evidence="3" key="1">
    <citation type="journal article" date="2019" name="Int. J. Syst. Evol. Microbiol.">
        <title>The Global Catalogue of Microorganisms (GCM) 10K type strain sequencing project: providing services to taxonomists for standard genome sequencing and annotation.</title>
        <authorList>
            <consortium name="The Broad Institute Genomics Platform"/>
            <consortium name="The Broad Institute Genome Sequencing Center for Infectious Disease"/>
            <person name="Wu L."/>
            <person name="Ma J."/>
        </authorList>
    </citation>
    <scope>NUCLEOTIDE SEQUENCE [LARGE SCALE GENOMIC DNA]</scope>
    <source>
        <strain evidence="3">JCM 18514</strain>
    </source>
</reference>
<keyword evidence="3" id="KW-1185">Reference proteome</keyword>
<keyword evidence="1" id="KW-0812">Transmembrane</keyword>
<keyword evidence="1" id="KW-0472">Membrane</keyword>
<dbReference type="EMBL" id="BAABKK010000003">
    <property type="protein sequence ID" value="GAA5189583.1"/>
    <property type="molecule type" value="Genomic_DNA"/>
</dbReference>
<protein>
    <submittedName>
        <fullName evidence="2">Uncharacterized protein</fullName>
    </submittedName>
</protein>
<accession>A0ABP9RZT0</accession>
<evidence type="ECO:0000256" key="1">
    <source>
        <dbReference type="SAM" id="Phobius"/>
    </source>
</evidence>
<feature type="transmembrane region" description="Helical" evidence="1">
    <location>
        <begin position="145"/>
        <end position="170"/>
    </location>
</feature>
<sequence length="180" mass="18501">MRRTIGWLAAAAVVTLVFGSLYIAFQQSGRRSANVAPAAAAAAQLQLLGTSAPAVPRVELTPDSGVFVIVYGTDDNPETGTATLHGVLPVVPSGVLDTARRSGGDAVTWQPEPGLRMAVIARSSAGKVVVAGRSLAPYEATDTLVMAYLALGWFGCVLVLGAGFAASVLLGQRQRQPGIT</sequence>
<evidence type="ECO:0000313" key="3">
    <source>
        <dbReference type="Proteomes" id="UP001500200"/>
    </source>
</evidence>
<dbReference type="Proteomes" id="UP001500200">
    <property type="component" value="Unassembled WGS sequence"/>
</dbReference>
<organism evidence="2 3">
    <name type="scientific">Arthrobacter gyeryongensis</name>
    <dbReference type="NCBI Taxonomy" id="1650592"/>
    <lineage>
        <taxon>Bacteria</taxon>
        <taxon>Bacillati</taxon>
        <taxon>Actinomycetota</taxon>
        <taxon>Actinomycetes</taxon>
        <taxon>Micrococcales</taxon>
        <taxon>Micrococcaceae</taxon>
        <taxon>Arthrobacter</taxon>
    </lineage>
</organism>
<proteinExistence type="predicted"/>
<comment type="caution">
    <text evidence="2">The sequence shown here is derived from an EMBL/GenBank/DDBJ whole genome shotgun (WGS) entry which is preliminary data.</text>
</comment>